<name>A0A8E0VFE1_9TREM</name>
<evidence type="ECO:0000313" key="2">
    <source>
        <dbReference type="EMBL" id="KAA0185284.1"/>
    </source>
</evidence>
<protein>
    <submittedName>
        <fullName evidence="2">Uncharacterized protein</fullName>
    </submittedName>
</protein>
<keyword evidence="1" id="KW-0732">Signal</keyword>
<keyword evidence="3" id="KW-1185">Reference proteome</keyword>
<dbReference type="OrthoDB" id="6265106at2759"/>
<dbReference type="AlphaFoldDB" id="A0A8E0VFE1"/>
<accession>A0A8E0VFE1</accession>
<evidence type="ECO:0000256" key="1">
    <source>
        <dbReference type="SAM" id="SignalP"/>
    </source>
</evidence>
<sequence>MAAMLRLLPTIFQFANLSASSSDSMSTFNNHKISSPNSVNTFSSMKHSSNYFSDAFSKAHTEINSPTITFHSFDNPEPNKSESRLDFFATATTVPSEDSDFCLYDILRLDKKSGTIGLQNIKTTDAPPAHVTSAQYSTTLKEAAARILDVRILTQVTLFQDDIDYFRHNMELSREAIKYVKGVARLILKKTELLESHLIFPMNELCLDPVNLS</sequence>
<feature type="signal peptide" evidence="1">
    <location>
        <begin position="1"/>
        <end position="19"/>
    </location>
</feature>
<dbReference type="EMBL" id="LUCM01010575">
    <property type="protein sequence ID" value="KAA0185284.1"/>
    <property type="molecule type" value="Genomic_DNA"/>
</dbReference>
<proteinExistence type="predicted"/>
<organism evidence="2 3">
    <name type="scientific">Fasciolopsis buskii</name>
    <dbReference type="NCBI Taxonomy" id="27845"/>
    <lineage>
        <taxon>Eukaryota</taxon>
        <taxon>Metazoa</taxon>
        <taxon>Spiralia</taxon>
        <taxon>Lophotrochozoa</taxon>
        <taxon>Platyhelminthes</taxon>
        <taxon>Trematoda</taxon>
        <taxon>Digenea</taxon>
        <taxon>Plagiorchiida</taxon>
        <taxon>Echinostomata</taxon>
        <taxon>Echinostomatoidea</taxon>
        <taxon>Fasciolidae</taxon>
        <taxon>Fasciolopsis</taxon>
    </lineage>
</organism>
<dbReference type="Proteomes" id="UP000728185">
    <property type="component" value="Unassembled WGS sequence"/>
</dbReference>
<evidence type="ECO:0000313" key="3">
    <source>
        <dbReference type="Proteomes" id="UP000728185"/>
    </source>
</evidence>
<gene>
    <name evidence="2" type="ORF">FBUS_11129</name>
</gene>
<comment type="caution">
    <text evidence="2">The sequence shown here is derived from an EMBL/GenBank/DDBJ whole genome shotgun (WGS) entry which is preliminary data.</text>
</comment>
<reference evidence="2" key="1">
    <citation type="submission" date="2019-05" db="EMBL/GenBank/DDBJ databases">
        <title>Annotation for the trematode Fasciolopsis buski.</title>
        <authorList>
            <person name="Choi Y.-J."/>
        </authorList>
    </citation>
    <scope>NUCLEOTIDE SEQUENCE</scope>
    <source>
        <strain evidence="2">HT</strain>
        <tissue evidence="2">Whole worm</tissue>
    </source>
</reference>
<feature type="chain" id="PRO_5034013024" evidence="1">
    <location>
        <begin position="20"/>
        <end position="213"/>
    </location>
</feature>